<evidence type="ECO:0000313" key="9">
    <source>
        <dbReference type="Proteomes" id="UP000030742"/>
    </source>
</evidence>
<dbReference type="EMBL" id="KB632281">
    <property type="protein sequence ID" value="ERL91338.1"/>
    <property type="molecule type" value="Genomic_DNA"/>
</dbReference>
<gene>
    <name evidence="8" type="ORF">D910_08670</name>
</gene>
<keyword evidence="6" id="KW-1133">Transmembrane helix</keyword>
<organism evidence="8 9">
    <name type="scientific">Dendroctonus ponderosae</name>
    <name type="common">Mountain pine beetle</name>
    <dbReference type="NCBI Taxonomy" id="77166"/>
    <lineage>
        <taxon>Eukaryota</taxon>
        <taxon>Metazoa</taxon>
        <taxon>Ecdysozoa</taxon>
        <taxon>Arthropoda</taxon>
        <taxon>Hexapoda</taxon>
        <taxon>Insecta</taxon>
        <taxon>Pterygota</taxon>
        <taxon>Neoptera</taxon>
        <taxon>Endopterygota</taxon>
        <taxon>Coleoptera</taxon>
        <taxon>Polyphaga</taxon>
        <taxon>Cucujiformia</taxon>
        <taxon>Curculionidae</taxon>
        <taxon>Scolytinae</taxon>
        <taxon>Dendroctonus</taxon>
    </lineage>
</organism>
<dbReference type="InterPro" id="IPR013083">
    <property type="entry name" value="Znf_RING/FYVE/PHD"/>
</dbReference>
<protein>
    <recommendedName>
        <fullName evidence="7">RING-type domain-containing protein</fullName>
    </recommendedName>
</protein>
<evidence type="ECO:0000256" key="3">
    <source>
        <dbReference type="ARBA" id="ARBA00022771"/>
    </source>
</evidence>
<evidence type="ECO:0000313" key="8">
    <source>
        <dbReference type="EMBL" id="ERL91338.1"/>
    </source>
</evidence>
<dbReference type="InterPro" id="IPR001841">
    <property type="entry name" value="Znf_RING"/>
</dbReference>
<feature type="transmembrane region" description="Helical" evidence="6">
    <location>
        <begin position="156"/>
        <end position="174"/>
    </location>
</feature>
<feature type="transmembrane region" description="Helical" evidence="6">
    <location>
        <begin position="194"/>
        <end position="212"/>
    </location>
</feature>
<dbReference type="PANTHER" id="PTHR22763:SF190">
    <property type="entry name" value="RING FINGER PROTEIN 24"/>
    <property type="match status" value="1"/>
</dbReference>
<dbReference type="InterPro" id="IPR050731">
    <property type="entry name" value="HRD1_E3_ubiq-ligases"/>
</dbReference>
<name>U4UG75_DENPD</name>
<evidence type="ECO:0000256" key="2">
    <source>
        <dbReference type="ARBA" id="ARBA00022723"/>
    </source>
</evidence>
<evidence type="ECO:0000256" key="4">
    <source>
        <dbReference type="ARBA" id="ARBA00022833"/>
    </source>
</evidence>
<dbReference type="Pfam" id="PF04218">
    <property type="entry name" value="CENP-B_N"/>
    <property type="match status" value="1"/>
</dbReference>
<proteinExistence type="predicted"/>
<feature type="domain" description="RING-type" evidence="7">
    <location>
        <begin position="384"/>
        <end position="422"/>
    </location>
</feature>
<comment type="subcellular location">
    <subcellularLocation>
        <location evidence="1">Nucleus</location>
    </subcellularLocation>
</comment>
<dbReference type="PANTHER" id="PTHR22763">
    <property type="entry name" value="RING ZINC FINGER PROTEIN"/>
    <property type="match status" value="1"/>
</dbReference>
<dbReference type="GO" id="GO:0043161">
    <property type="term" value="P:proteasome-mediated ubiquitin-dependent protein catabolic process"/>
    <property type="evidence" value="ECO:0007669"/>
    <property type="project" value="TreeGrafter"/>
</dbReference>
<dbReference type="GO" id="GO:0005634">
    <property type="term" value="C:nucleus"/>
    <property type="evidence" value="ECO:0007669"/>
    <property type="project" value="UniProtKB-SubCell"/>
</dbReference>
<evidence type="ECO:0000259" key="7">
    <source>
        <dbReference type="PROSITE" id="PS50089"/>
    </source>
</evidence>
<evidence type="ECO:0000256" key="5">
    <source>
        <dbReference type="PROSITE-ProRule" id="PRU00175"/>
    </source>
</evidence>
<dbReference type="SMART" id="SM00184">
    <property type="entry name" value="RING"/>
    <property type="match status" value="1"/>
</dbReference>
<reference evidence="8 9" key="1">
    <citation type="journal article" date="2013" name="Genome Biol.">
        <title>Draft genome of the mountain pine beetle, Dendroctonus ponderosae Hopkins, a major forest pest.</title>
        <authorList>
            <person name="Keeling C.I."/>
            <person name="Yuen M.M."/>
            <person name="Liao N.Y."/>
            <person name="Docking T.R."/>
            <person name="Chan S.K."/>
            <person name="Taylor G.A."/>
            <person name="Palmquist D.L."/>
            <person name="Jackman S.D."/>
            <person name="Nguyen A."/>
            <person name="Li M."/>
            <person name="Henderson H."/>
            <person name="Janes J.K."/>
            <person name="Zhao Y."/>
            <person name="Pandoh P."/>
            <person name="Moore R."/>
            <person name="Sperling F.A."/>
            <person name="Huber D.P."/>
            <person name="Birol I."/>
            <person name="Jones S.J."/>
            <person name="Bohlmann J."/>
        </authorList>
    </citation>
    <scope>NUCLEOTIDE SEQUENCE</scope>
</reference>
<sequence>MERQKRKAFSLNEKYEIINKIKSGVKQSDICKELALGKSTVATIWKNTENILSASDKTNHGGFVRKENDYEPDDESPLNEWLEKYKEFDYEYDTDEDVPMLSKNKLKPNCLLLMPNCRGMILTFCKHESGWCPIVLEWIATLKSELMEEIHNIEQFVINLHNIYAFACQISFFLLCEQRMYRPDSSSLSPDKDIVLALTTVLFYSVLGYFATRVRDIYQGSRNRVVVGTPSLTNYLKWLCKIILEWAKAVVAVLCLREQGIQYEPKLAYSLITSIYYLCTEKIFMEIFSQLVEALKIDKLENLEHLYVPLLMNAVAIAAGIVVGLYSLYFNYSNLILLSLYFTVYLRIKDAYYNYWELLITERDTYSNFQVATSKDIEDWDDICAVCLNNMSKARITPCNHLFHPYCLKRCLRHSFYCPLCKHDFLENRIYIK</sequence>
<dbReference type="SUPFAM" id="SSF46689">
    <property type="entry name" value="Homeodomain-like"/>
    <property type="match status" value="1"/>
</dbReference>
<dbReference type="OrthoDB" id="4752984at2759"/>
<keyword evidence="2" id="KW-0479">Metal-binding</keyword>
<keyword evidence="6" id="KW-0472">Membrane</keyword>
<dbReference type="GO" id="GO:0061630">
    <property type="term" value="F:ubiquitin protein ligase activity"/>
    <property type="evidence" value="ECO:0007669"/>
    <property type="project" value="TreeGrafter"/>
</dbReference>
<dbReference type="GO" id="GO:0003677">
    <property type="term" value="F:DNA binding"/>
    <property type="evidence" value="ECO:0007669"/>
    <property type="project" value="InterPro"/>
</dbReference>
<dbReference type="PROSITE" id="PS50089">
    <property type="entry name" value="ZF_RING_2"/>
    <property type="match status" value="1"/>
</dbReference>
<evidence type="ECO:0000256" key="1">
    <source>
        <dbReference type="ARBA" id="ARBA00004123"/>
    </source>
</evidence>
<dbReference type="InterPro" id="IPR007889">
    <property type="entry name" value="HTH_Psq"/>
</dbReference>
<dbReference type="Proteomes" id="UP000030742">
    <property type="component" value="Unassembled WGS sequence"/>
</dbReference>
<accession>U4UG75</accession>
<dbReference type="SUPFAM" id="SSF57850">
    <property type="entry name" value="RING/U-box"/>
    <property type="match status" value="1"/>
</dbReference>
<keyword evidence="6" id="KW-0812">Transmembrane</keyword>
<feature type="transmembrane region" description="Helical" evidence="6">
    <location>
        <begin position="306"/>
        <end position="326"/>
    </location>
</feature>
<dbReference type="STRING" id="77166.U4UG75"/>
<dbReference type="AlphaFoldDB" id="U4UG75"/>
<evidence type="ECO:0000256" key="6">
    <source>
        <dbReference type="SAM" id="Phobius"/>
    </source>
</evidence>
<dbReference type="Pfam" id="PF13639">
    <property type="entry name" value="zf-RING_2"/>
    <property type="match status" value="1"/>
</dbReference>
<dbReference type="GO" id="GO:0012505">
    <property type="term" value="C:endomembrane system"/>
    <property type="evidence" value="ECO:0007669"/>
    <property type="project" value="TreeGrafter"/>
</dbReference>
<dbReference type="Gene3D" id="1.10.10.60">
    <property type="entry name" value="Homeodomain-like"/>
    <property type="match status" value="1"/>
</dbReference>
<dbReference type="GO" id="GO:0008270">
    <property type="term" value="F:zinc ion binding"/>
    <property type="evidence" value="ECO:0007669"/>
    <property type="project" value="UniProtKB-KW"/>
</dbReference>
<dbReference type="InterPro" id="IPR009057">
    <property type="entry name" value="Homeodomain-like_sf"/>
</dbReference>
<keyword evidence="4" id="KW-0862">Zinc</keyword>
<dbReference type="Gene3D" id="3.30.40.10">
    <property type="entry name" value="Zinc/RING finger domain, C3HC4 (zinc finger)"/>
    <property type="match status" value="1"/>
</dbReference>
<keyword evidence="3 5" id="KW-0863">Zinc-finger</keyword>